<evidence type="ECO:0000256" key="3">
    <source>
        <dbReference type="ARBA" id="ARBA00010676"/>
    </source>
</evidence>
<dbReference type="PROSITE" id="PS50836">
    <property type="entry name" value="DOMON"/>
    <property type="match status" value="1"/>
</dbReference>
<evidence type="ECO:0000256" key="8">
    <source>
        <dbReference type="ARBA" id="ARBA00023033"/>
    </source>
</evidence>
<comment type="subcellular location">
    <subcellularLocation>
        <location evidence="2">Membrane</location>
        <topology evidence="2">Single-pass type I membrane protein</topology>
    </subcellularLocation>
</comment>
<dbReference type="GeneTree" id="ENSGT00530000063085"/>
<dbReference type="PROSITE" id="PS00085">
    <property type="entry name" value="CU2_MONOOXYGENASE_2"/>
    <property type="match status" value="1"/>
</dbReference>
<dbReference type="GO" id="GO:0004500">
    <property type="term" value="F:dopamine beta-monooxygenase activity"/>
    <property type="evidence" value="ECO:0007669"/>
    <property type="project" value="InterPro"/>
</dbReference>
<evidence type="ECO:0000256" key="1">
    <source>
        <dbReference type="ARBA" id="ARBA00001973"/>
    </source>
</evidence>
<dbReference type="AlphaFoldDB" id="A0A3Q3STY2"/>
<dbReference type="CDD" id="cd09631">
    <property type="entry name" value="DOMON_DOH"/>
    <property type="match status" value="1"/>
</dbReference>
<dbReference type="FunFam" id="2.60.120.230:FF:000001">
    <property type="entry name" value="Monooxygenase, DBH-like 1"/>
    <property type="match status" value="1"/>
</dbReference>
<keyword evidence="6" id="KW-0560">Oxidoreductase</keyword>
<dbReference type="PANTHER" id="PTHR10157">
    <property type="entry name" value="DOPAMINE BETA HYDROXYLASE RELATED"/>
    <property type="match status" value="1"/>
</dbReference>
<dbReference type="PANTHER" id="PTHR10157:SF41">
    <property type="entry name" value="DBH-LIKE MONOOXYGENASE PROTEIN 2 HOMOLOG"/>
    <property type="match status" value="1"/>
</dbReference>
<dbReference type="SUPFAM" id="SSF49344">
    <property type="entry name" value="CBD9-like"/>
    <property type="match status" value="1"/>
</dbReference>
<keyword evidence="15" id="KW-1185">Reference proteome</keyword>
<evidence type="ECO:0000256" key="4">
    <source>
        <dbReference type="ARBA" id="ARBA00022723"/>
    </source>
</evidence>
<name>A0A3Q3STY2_9TELE</name>
<keyword evidence="11" id="KW-0325">Glycoprotein</keyword>
<reference evidence="14" key="2">
    <citation type="submission" date="2025-09" db="UniProtKB">
        <authorList>
            <consortium name="Ensembl"/>
        </authorList>
    </citation>
    <scope>IDENTIFICATION</scope>
</reference>
<protein>
    <submittedName>
        <fullName evidence="14">Monooxygenase, DBH-like 1, like</fullName>
    </submittedName>
</protein>
<evidence type="ECO:0000256" key="11">
    <source>
        <dbReference type="ARBA" id="ARBA00023180"/>
    </source>
</evidence>
<evidence type="ECO:0000313" key="14">
    <source>
        <dbReference type="Ensembl" id="ENSMAMP00000030515.2"/>
    </source>
</evidence>
<keyword evidence="9" id="KW-0472">Membrane</keyword>
<comment type="cofactor">
    <cofactor evidence="1">
        <name>Cu(2+)</name>
        <dbReference type="ChEBI" id="CHEBI:29036"/>
    </cofactor>
</comment>
<dbReference type="GO" id="GO:0005615">
    <property type="term" value="C:extracellular space"/>
    <property type="evidence" value="ECO:0007669"/>
    <property type="project" value="TreeGrafter"/>
</dbReference>
<dbReference type="Proteomes" id="UP000261640">
    <property type="component" value="Unplaced"/>
</dbReference>
<evidence type="ECO:0000259" key="13">
    <source>
        <dbReference type="PROSITE" id="PS50836"/>
    </source>
</evidence>
<feature type="signal peptide" evidence="12">
    <location>
        <begin position="1"/>
        <end position="27"/>
    </location>
</feature>
<evidence type="ECO:0000256" key="2">
    <source>
        <dbReference type="ARBA" id="ARBA00004479"/>
    </source>
</evidence>
<dbReference type="InterPro" id="IPR024548">
    <property type="entry name" value="Cu2_monoox_C"/>
</dbReference>
<dbReference type="InterPro" id="IPR000945">
    <property type="entry name" value="DBH-like"/>
</dbReference>
<keyword evidence="5 12" id="KW-0732">Signal</keyword>
<feature type="chain" id="PRO_5030082033" evidence="12">
    <location>
        <begin position="28"/>
        <end position="520"/>
    </location>
</feature>
<dbReference type="InterPro" id="IPR005018">
    <property type="entry name" value="DOMON_domain"/>
</dbReference>
<dbReference type="Pfam" id="PF03351">
    <property type="entry name" value="DOMON"/>
    <property type="match status" value="1"/>
</dbReference>
<sequence length="520" mass="57904">GVQCICDIMRALLPLLSLFLAWTTVAGAVDSVMPFMVYLDPGKMVCLHWGFDAVLGNITFKLVVNTTGWVGFGLSPNGGMTGADIVMGGLGPRGSYFSDYYATDETMPLVDTQQSYTLLSVAETNGQTIMTFERTMSTCDPQDLSITTQPIKLIYAYGLTDEITYHSTRRGTLEVNLLNYLPKMSMSNSTYLSVKVDNISIPPVKTYYHCKVMSFPTLTTKHHIYQIEPAIENYDIVHHLLLYKCPPFVTQGYSKPCYSGDIGDVCFGVVAVWGVGGGVFDLPEHAGLPVGGEPTPVFYRLEVHYNNPTMVCYDAGILTTGVLMLSSLEYTIPPKTPSFHTYGLMNPVPEFHVFAVMLHTHLAGRRIRVGHYRNGKQIDFVAFDENYNFEIQHFFNFGNFKTIKPGDEIAVECSFNTTDRSGVTKMGLATTDEMCLAFLVHYPAVSIATCLSHPLTMGLPNTSYDNFIFISDRLSGYENMLKLVPQYQVVTDDKVSNSLKCLIVYFLFITHLSNIISTHY</sequence>
<dbReference type="InterPro" id="IPR014784">
    <property type="entry name" value="Cu2_ascorb_mOase-like_C"/>
</dbReference>
<comment type="similarity">
    <text evidence="3">Belongs to the copper type II ascorbate-dependent monooxygenase family.</text>
</comment>
<keyword evidence="4" id="KW-0479">Metal-binding</keyword>
<organism evidence="14 15">
    <name type="scientific">Mastacembelus armatus</name>
    <name type="common">zig-zag eel</name>
    <dbReference type="NCBI Taxonomy" id="205130"/>
    <lineage>
        <taxon>Eukaryota</taxon>
        <taxon>Metazoa</taxon>
        <taxon>Chordata</taxon>
        <taxon>Craniata</taxon>
        <taxon>Vertebrata</taxon>
        <taxon>Euteleostomi</taxon>
        <taxon>Actinopterygii</taxon>
        <taxon>Neopterygii</taxon>
        <taxon>Teleostei</taxon>
        <taxon>Neoteleostei</taxon>
        <taxon>Acanthomorphata</taxon>
        <taxon>Anabantaria</taxon>
        <taxon>Synbranchiformes</taxon>
        <taxon>Mastacembelidae</taxon>
        <taxon>Mastacembelus</taxon>
    </lineage>
</organism>
<dbReference type="Gene3D" id="2.60.120.230">
    <property type="match status" value="1"/>
</dbReference>
<dbReference type="GO" id="GO:0005507">
    <property type="term" value="F:copper ion binding"/>
    <property type="evidence" value="ECO:0007669"/>
    <property type="project" value="InterPro"/>
</dbReference>
<dbReference type="Pfam" id="PF01082">
    <property type="entry name" value="Cu2_monooxygen"/>
    <property type="match status" value="1"/>
</dbReference>
<dbReference type="InterPro" id="IPR036939">
    <property type="entry name" value="Cu2_ascorb_mOase_N_sf"/>
</dbReference>
<dbReference type="Gene3D" id="2.60.120.310">
    <property type="entry name" value="Copper type II, ascorbate-dependent monooxygenase, N-terminal domain"/>
    <property type="match status" value="1"/>
</dbReference>
<evidence type="ECO:0000256" key="12">
    <source>
        <dbReference type="SAM" id="SignalP"/>
    </source>
</evidence>
<dbReference type="InterPro" id="IPR014783">
    <property type="entry name" value="Cu2_ascorb_mOase_CS-2"/>
</dbReference>
<dbReference type="GO" id="GO:0042420">
    <property type="term" value="P:dopamine catabolic process"/>
    <property type="evidence" value="ECO:0007669"/>
    <property type="project" value="TreeGrafter"/>
</dbReference>
<dbReference type="InParanoid" id="A0A3Q3STY2"/>
<evidence type="ECO:0000256" key="7">
    <source>
        <dbReference type="ARBA" id="ARBA00023008"/>
    </source>
</evidence>
<dbReference type="GO" id="GO:0042421">
    <property type="term" value="P:norepinephrine biosynthetic process"/>
    <property type="evidence" value="ECO:0007669"/>
    <property type="project" value="TreeGrafter"/>
</dbReference>
<dbReference type="InterPro" id="IPR045266">
    <property type="entry name" value="DOH_DOMON"/>
</dbReference>
<dbReference type="SUPFAM" id="SSF49742">
    <property type="entry name" value="PHM/PNGase F"/>
    <property type="match status" value="2"/>
</dbReference>
<dbReference type="Gene3D" id="2.60.40.1210">
    <property type="entry name" value="Cellobiose dehydrogenase, cytochrome domain"/>
    <property type="match status" value="1"/>
</dbReference>
<dbReference type="GO" id="GO:0006589">
    <property type="term" value="P:octopamine biosynthetic process"/>
    <property type="evidence" value="ECO:0007669"/>
    <property type="project" value="TreeGrafter"/>
</dbReference>
<dbReference type="InterPro" id="IPR028460">
    <property type="entry name" value="Tbh/DBH"/>
</dbReference>
<accession>A0A3Q3STY2</accession>
<evidence type="ECO:0000256" key="6">
    <source>
        <dbReference type="ARBA" id="ARBA00023002"/>
    </source>
</evidence>
<dbReference type="InterPro" id="IPR008977">
    <property type="entry name" value="PHM/PNGase_F_dom_sf"/>
</dbReference>
<keyword evidence="8" id="KW-0503">Monooxygenase</keyword>
<dbReference type="FunFam" id="2.60.40.1210:FF:000001">
    <property type="entry name" value="Monooxygenase, DBH-like 1, like"/>
    <property type="match status" value="1"/>
</dbReference>
<dbReference type="SMART" id="SM00664">
    <property type="entry name" value="DoH"/>
    <property type="match status" value="1"/>
</dbReference>
<dbReference type="Ensembl" id="ENSMAMT00000031313.2">
    <property type="protein sequence ID" value="ENSMAMP00000030515.2"/>
    <property type="gene ID" value="ENSMAMG00000020581.2"/>
</dbReference>
<evidence type="ECO:0000313" key="15">
    <source>
        <dbReference type="Proteomes" id="UP000261640"/>
    </source>
</evidence>
<keyword evidence="7" id="KW-0186">Copper</keyword>
<reference evidence="14" key="1">
    <citation type="submission" date="2025-08" db="UniProtKB">
        <authorList>
            <consortium name="Ensembl"/>
        </authorList>
    </citation>
    <scope>IDENTIFICATION</scope>
</reference>
<evidence type="ECO:0000256" key="5">
    <source>
        <dbReference type="ARBA" id="ARBA00022729"/>
    </source>
</evidence>
<dbReference type="InterPro" id="IPR000323">
    <property type="entry name" value="Cu2_ascorb_mOase_N"/>
</dbReference>
<dbReference type="PRINTS" id="PR00767">
    <property type="entry name" value="DBMONOXGNASE"/>
</dbReference>
<dbReference type="GO" id="GO:0030667">
    <property type="term" value="C:secretory granule membrane"/>
    <property type="evidence" value="ECO:0007669"/>
    <property type="project" value="TreeGrafter"/>
</dbReference>
<proteinExistence type="inferred from homology"/>
<dbReference type="STRING" id="205130.ENSMAMP00000030515"/>
<dbReference type="Pfam" id="PF03712">
    <property type="entry name" value="Cu2_monoox_C"/>
    <property type="match status" value="1"/>
</dbReference>
<evidence type="ECO:0000256" key="10">
    <source>
        <dbReference type="ARBA" id="ARBA00023157"/>
    </source>
</evidence>
<keyword evidence="10" id="KW-1015">Disulfide bond</keyword>
<evidence type="ECO:0000256" key="9">
    <source>
        <dbReference type="ARBA" id="ARBA00023136"/>
    </source>
</evidence>
<feature type="domain" description="DOMON" evidence="13">
    <location>
        <begin position="43"/>
        <end position="158"/>
    </location>
</feature>